<reference evidence="10 11" key="1">
    <citation type="journal article" date="2004" name="Science">
        <title>The genome of the diatom Thalassiosira pseudonana: ecology, evolution, and metabolism.</title>
        <authorList>
            <person name="Armbrust E.V."/>
            <person name="Berges J.A."/>
            <person name="Bowler C."/>
            <person name="Green B.R."/>
            <person name="Martinez D."/>
            <person name="Putnam N.H."/>
            <person name="Zhou S."/>
            <person name="Allen A.E."/>
            <person name="Apt K.E."/>
            <person name="Bechner M."/>
            <person name="Brzezinski M.A."/>
            <person name="Chaal B.K."/>
            <person name="Chiovitti A."/>
            <person name="Davis A.K."/>
            <person name="Demarest M.S."/>
            <person name="Detter J.C."/>
            <person name="Glavina T."/>
            <person name="Goodstein D."/>
            <person name="Hadi M.Z."/>
            <person name="Hellsten U."/>
            <person name="Hildebrand M."/>
            <person name="Jenkins B.D."/>
            <person name="Jurka J."/>
            <person name="Kapitonov V.V."/>
            <person name="Kroger N."/>
            <person name="Lau W.W."/>
            <person name="Lane T.W."/>
            <person name="Larimer F.W."/>
            <person name="Lippmeier J.C."/>
            <person name="Lucas S."/>
            <person name="Medina M."/>
            <person name="Montsant A."/>
            <person name="Obornik M."/>
            <person name="Parker M.S."/>
            <person name="Palenik B."/>
            <person name="Pazour G.J."/>
            <person name="Richardson P.M."/>
            <person name="Rynearson T.A."/>
            <person name="Saito M.A."/>
            <person name="Schwartz D.C."/>
            <person name="Thamatrakoln K."/>
            <person name="Valentin K."/>
            <person name="Vardi A."/>
            <person name="Wilkerson F.P."/>
            <person name="Rokhsar D.S."/>
        </authorList>
    </citation>
    <scope>NUCLEOTIDE SEQUENCE [LARGE SCALE GENOMIC DNA]</scope>
    <source>
        <strain evidence="10 11">CCMP1335</strain>
    </source>
</reference>
<dbReference type="SMART" id="SM01166">
    <property type="entry name" value="DUF1899"/>
    <property type="match status" value="1"/>
</dbReference>
<feature type="domain" description="DUF1899" evidence="9">
    <location>
        <begin position="1"/>
        <end position="65"/>
    </location>
</feature>
<evidence type="ECO:0000313" key="11">
    <source>
        <dbReference type="Proteomes" id="UP000001449"/>
    </source>
</evidence>
<dbReference type="InterPro" id="IPR015505">
    <property type="entry name" value="Coronin"/>
</dbReference>
<dbReference type="PROSITE" id="PS00678">
    <property type="entry name" value="WD_REPEATS_1"/>
    <property type="match status" value="2"/>
</dbReference>
<dbReference type="GeneID" id="7451096"/>
<dbReference type="GO" id="GO:0051015">
    <property type="term" value="F:actin filament binding"/>
    <property type="evidence" value="ECO:0000318"/>
    <property type="project" value="GO_Central"/>
</dbReference>
<dbReference type="GO" id="GO:0007015">
    <property type="term" value="P:actin filament organization"/>
    <property type="evidence" value="ECO:0000318"/>
    <property type="project" value="GO_Central"/>
</dbReference>
<dbReference type="InterPro" id="IPR019775">
    <property type="entry name" value="WD40_repeat_CS"/>
</dbReference>
<evidence type="ECO:0000256" key="5">
    <source>
        <dbReference type="ARBA" id="ARBA00023203"/>
    </source>
</evidence>
<keyword evidence="11" id="KW-1185">Reference proteome</keyword>
<keyword evidence="4" id="KW-0175">Coiled coil</keyword>
<dbReference type="SUPFAM" id="SSF50978">
    <property type="entry name" value="WD40 repeat-like"/>
    <property type="match status" value="1"/>
</dbReference>
<dbReference type="SMART" id="SM01167">
    <property type="entry name" value="DUF1900"/>
    <property type="match status" value="1"/>
</dbReference>
<evidence type="ECO:0000256" key="7">
    <source>
        <dbReference type="RuleBase" id="RU280818"/>
    </source>
</evidence>
<proteinExistence type="inferred from homology"/>
<dbReference type="InterPro" id="IPR015943">
    <property type="entry name" value="WD40/YVTN_repeat-like_dom_sf"/>
</dbReference>
<reference evidence="10 11" key="2">
    <citation type="journal article" date="2008" name="Nature">
        <title>The Phaeodactylum genome reveals the evolutionary history of diatom genomes.</title>
        <authorList>
            <person name="Bowler C."/>
            <person name="Allen A.E."/>
            <person name="Badger J.H."/>
            <person name="Grimwood J."/>
            <person name="Jabbari K."/>
            <person name="Kuo A."/>
            <person name="Maheswari U."/>
            <person name="Martens C."/>
            <person name="Maumus F."/>
            <person name="Otillar R.P."/>
            <person name="Rayko E."/>
            <person name="Salamov A."/>
            <person name="Vandepoele K."/>
            <person name="Beszteri B."/>
            <person name="Gruber A."/>
            <person name="Heijde M."/>
            <person name="Katinka M."/>
            <person name="Mock T."/>
            <person name="Valentin K."/>
            <person name="Verret F."/>
            <person name="Berges J.A."/>
            <person name="Brownlee C."/>
            <person name="Cadoret J.P."/>
            <person name="Chiovitti A."/>
            <person name="Choi C.J."/>
            <person name="Coesel S."/>
            <person name="De Martino A."/>
            <person name="Detter J.C."/>
            <person name="Durkin C."/>
            <person name="Falciatore A."/>
            <person name="Fournet J."/>
            <person name="Haruta M."/>
            <person name="Huysman M.J."/>
            <person name="Jenkins B.D."/>
            <person name="Jiroutova K."/>
            <person name="Jorgensen R.E."/>
            <person name="Joubert Y."/>
            <person name="Kaplan A."/>
            <person name="Kroger N."/>
            <person name="Kroth P.G."/>
            <person name="La Roche J."/>
            <person name="Lindquist E."/>
            <person name="Lommer M."/>
            <person name="Martin-Jezequel V."/>
            <person name="Lopez P.J."/>
            <person name="Lucas S."/>
            <person name="Mangogna M."/>
            <person name="McGinnis K."/>
            <person name="Medlin L.K."/>
            <person name="Montsant A."/>
            <person name="Oudot-Le Secq M.P."/>
            <person name="Napoli C."/>
            <person name="Obornik M."/>
            <person name="Parker M.S."/>
            <person name="Petit J.L."/>
            <person name="Porcel B.M."/>
            <person name="Poulsen N."/>
            <person name="Robison M."/>
            <person name="Rychlewski L."/>
            <person name="Rynearson T.A."/>
            <person name="Schmutz J."/>
            <person name="Shapiro H."/>
            <person name="Siaut M."/>
            <person name="Stanley M."/>
            <person name="Sussman M.R."/>
            <person name="Taylor A.R."/>
            <person name="Vardi A."/>
            <person name="von Dassow P."/>
            <person name="Vyverman W."/>
            <person name="Willis A."/>
            <person name="Wyrwicz L.S."/>
            <person name="Rokhsar D.S."/>
            <person name="Weissenbach J."/>
            <person name="Armbrust E.V."/>
            <person name="Green B.R."/>
            <person name="Van de Peer Y."/>
            <person name="Grigoriev I.V."/>
        </authorList>
    </citation>
    <scope>NUCLEOTIDE SEQUENCE [LARGE SCALE GENOMIC DNA]</scope>
    <source>
        <strain evidence="10 11">CCMP1335</strain>
    </source>
</reference>
<evidence type="ECO:0000256" key="4">
    <source>
        <dbReference type="ARBA" id="ARBA00023054"/>
    </source>
</evidence>
<keyword evidence="5" id="KW-0009">Actin-binding</keyword>
<evidence type="ECO:0000256" key="3">
    <source>
        <dbReference type="ARBA" id="ARBA00022737"/>
    </source>
</evidence>
<dbReference type="RefSeq" id="XP_002292633.1">
    <property type="nucleotide sequence ID" value="XM_002292597.1"/>
</dbReference>
<dbReference type="FunFam" id="2.130.10.10:FF:000502">
    <property type="entry name" value="Coronin"/>
    <property type="match status" value="1"/>
</dbReference>
<dbReference type="PANTHER" id="PTHR10856">
    <property type="entry name" value="CORONIN"/>
    <property type="match status" value="1"/>
</dbReference>
<gene>
    <name evidence="10" type="ORF">THAPSDRAFT_8387</name>
</gene>
<dbReference type="EMBL" id="CM000646">
    <property type="protein sequence ID" value="EED89829.1"/>
    <property type="molecule type" value="Genomic_DNA"/>
</dbReference>
<evidence type="ECO:0000256" key="2">
    <source>
        <dbReference type="ARBA" id="ARBA00022574"/>
    </source>
</evidence>
<evidence type="ECO:0000259" key="9">
    <source>
        <dbReference type="SMART" id="SM01166"/>
    </source>
</evidence>
<dbReference type="PANTHER" id="PTHR10856:SF0">
    <property type="entry name" value="CORONIN"/>
    <property type="match status" value="1"/>
</dbReference>
<dbReference type="PaxDb" id="35128-Thaps8387"/>
<dbReference type="OMA" id="NFQDDIY"/>
<dbReference type="FunCoup" id="B8C9C3">
    <property type="interactions" value="28"/>
</dbReference>
<protein>
    <recommendedName>
        <fullName evidence="7">Coronin</fullName>
    </recommendedName>
</protein>
<dbReference type="AlphaFoldDB" id="B8C9C3"/>
<dbReference type="Pfam" id="PF00400">
    <property type="entry name" value="WD40"/>
    <property type="match status" value="2"/>
</dbReference>
<feature type="repeat" description="WD" evidence="6">
    <location>
        <begin position="135"/>
        <end position="177"/>
    </location>
</feature>
<dbReference type="SMART" id="SM00320">
    <property type="entry name" value="WD40"/>
    <property type="match status" value="4"/>
</dbReference>
<comment type="similarity">
    <text evidence="1 7">Belongs to the WD repeat coronin family.</text>
</comment>
<dbReference type="InterPro" id="IPR015048">
    <property type="entry name" value="DUF1899"/>
</dbReference>
<dbReference type="PROSITE" id="PS50294">
    <property type="entry name" value="WD_REPEATS_REGION"/>
    <property type="match status" value="2"/>
</dbReference>
<feature type="compositionally biased region" description="Polar residues" evidence="8">
    <location>
        <begin position="399"/>
        <end position="408"/>
    </location>
</feature>
<dbReference type="Gene3D" id="2.130.10.10">
    <property type="entry name" value="YVTN repeat-like/Quinoprotein amine dehydrogenase"/>
    <property type="match status" value="1"/>
</dbReference>
<evidence type="ECO:0000256" key="8">
    <source>
        <dbReference type="SAM" id="MobiDB-lite"/>
    </source>
</evidence>
<dbReference type="PROSITE" id="PS50082">
    <property type="entry name" value="WD_REPEATS_2"/>
    <property type="match status" value="2"/>
</dbReference>
<feature type="repeat" description="WD" evidence="6">
    <location>
        <begin position="75"/>
        <end position="109"/>
    </location>
</feature>
<dbReference type="InterPro" id="IPR036322">
    <property type="entry name" value="WD40_repeat_dom_sf"/>
</dbReference>
<dbReference type="Pfam" id="PF16300">
    <property type="entry name" value="WD40_4"/>
    <property type="match status" value="1"/>
</dbReference>
<organism evidence="10 11">
    <name type="scientific">Thalassiosira pseudonana</name>
    <name type="common">Marine diatom</name>
    <name type="synonym">Cyclotella nana</name>
    <dbReference type="NCBI Taxonomy" id="35128"/>
    <lineage>
        <taxon>Eukaryota</taxon>
        <taxon>Sar</taxon>
        <taxon>Stramenopiles</taxon>
        <taxon>Ochrophyta</taxon>
        <taxon>Bacillariophyta</taxon>
        <taxon>Coscinodiscophyceae</taxon>
        <taxon>Thalassiosirophycidae</taxon>
        <taxon>Thalassiosirales</taxon>
        <taxon>Thalassiosiraceae</taxon>
        <taxon>Thalassiosira</taxon>
    </lineage>
</organism>
<dbReference type="HOGENOM" id="CLU_026859_0_2_1"/>
<evidence type="ECO:0000256" key="1">
    <source>
        <dbReference type="ARBA" id="ARBA00009482"/>
    </source>
</evidence>
<sequence>MFKIRTSKYRHVYCDPPKTEACHTGFRLSTVTGDQQYIKASSKYFAVALFGGGGQVYVGRHDRPGRFQAGHTPTLHGHSGAITDFEWNPFDDSMLATSSEDTTIKIWNIPEEWEPIDGSGSSKGGEDITESLVDLVGHSKKVSLIRFHPTANNVLASTGSDYTVKIWDIERAMEMSTFTDMQDLCQDIVWDYKGDNYATSCKDKAVRFVDARAASVTAKIEQAHDGVKGVKVCYMGETGKILTTGHSRQSGREVKIWDMSNLSKPIATEKIDTAAGVLMPMYDQDTNVIYLCGKGDGNIRTCEFEDKEPYFHKLNEGFRSTTALKGVCMVPKRSLDIMGCESVRLLKVTNEAGVQPLSFVVPRKSDAFQPDIFPNTASSIPAHSAEEWAAGSSKPPKTMSLNPATRGSENGGAKKQFKTVSSLSADLKTAQSRIKYLEEKLAAAGISTD</sequence>
<keyword evidence="3 7" id="KW-0677">Repeat</keyword>
<feature type="region of interest" description="Disordered" evidence="8">
    <location>
        <begin position="386"/>
        <end position="416"/>
    </location>
</feature>
<dbReference type="STRING" id="35128.B8C9C3"/>
<dbReference type="eggNOG" id="KOG0303">
    <property type="taxonomic scope" value="Eukaryota"/>
</dbReference>
<name>B8C9C3_THAPS</name>
<dbReference type="Pfam" id="PF08953">
    <property type="entry name" value="DUF1899"/>
    <property type="match status" value="1"/>
</dbReference>
<dbReference type="Proteomes" id="UP000001449">
    <property type="component" value="Chromosome 10"/>
</dbReference>
<dbReference type="InParanoid" id="B8C9C3"/>
<evidence type="ECO:0000313" key="10">
    <source>
        <dbReference type="EMBL" id="EED89829.1"/>
    </source>
</evidence>
<accession>B8C9C3</accession>
<evidence type="ECO:0000256" key="6">
    <source>
        <dbReference type="PROSITE-ProRule" id="PRU00221"/>
    </source>
</evidence>
<dbReference type="KEGG" id="tps:THAPSDRAFT_8387"/>
<dbReference type="InterPro" id="IPR001680">
    <property type="entry name" value="WD40_rpt"/>
</dbReference>
<keyword evidence="2 6" id="KW-0853">WD repeat</keyword>